<reference evidence="2" key="1">
    <citation type="journal article" date="2020" name="Fungal Divers.">
        <title>Resolving the Mortierellaceae phylogeny through synthesis of multi-gene phylogenetics and phylogenomics.</title>
        <authorList>
            <person name="Vandepol N."/>
            <person name="Liber J."/>
            <person name="Desiro A."/>
            <person name="Na H."/>
            <person name="Kennedy M."/>
            <person name="Barry K."/>
            <person name="Grigoriev I.V."/>
            <person name="Miller A.N."/>
            <person name="O'Donnell K."/>
            <person name="Stajich J.E."/>
            <person name="Bonito G."/>
        </authorList>
    </citation>
    <scope>NUCLEOTIDE SEQUENCE</scope>
    <source>
        <strain evidence="2">CK1249</strain>
    </source>
</reference>
<organism evidence="2 3">
    <name type="scientific">Mortierella alpina</name>
    <name type="common">Oleaginous fungus</name>
    <name type="synonym">Mortierella renispora</name>
    <dbReference type="NCBI Taxonomy" id="64518"/>
    <lineage>
        <taxon>Eukaryota</taxon>
        <taxon>Fungi</taxon>
        <taxon>Fungi incertae sedis</taxon>
        <taxon>Mucoromycota</taxon>
        <taxon>Mortierellomycotina</taxon>
        <taxon>Mortierellomycetes</taxon>
        <taxon>Mortierellales</taxon>
        <taxon>Mortierellaceae</taxon>
        <taxon>Mortierella</taxon>
    </lineage>
</organism>
<protein>
    <submittedName>
        <fullName evidence="2">Uncharacterized protein</fullName>
    </submittedName>
</protein>
<proteinExistence type="predicted"/>
<gene>
    <name evidence="2" type="ORF">BGZ70_006239</name>
</gene>
<dbReference type="OrthoDB" id="2440850at2759"/>
<name>A0A9P6M3W3_MORAP</name>
<feature type="region of interest" description="Disordered" evidence="1">
    <location>
        <begin position="360"/>
        <end position="478"/>
    </location>
</feature>
<evidence type="ECO:0000313" key="2">
    <source>
        <dbReference type="EMBL" id="KAF9964586.1"/>
    </source>
</evidence>
<feature type="compositionally biased region" description="Basic and acidic residues" evidence="1">
    <location>
        <begin position="176"/>
        <end position="193"/>
    </location>
</feature>
<sequence length="478" mass="51503">MESLAPPFLEAITEDRAAVLTQAWRDCEGIPSKDGLMRIANQLSLDFRIVRYWFYCRSNYKGVAHAFSTLGRQKKLEFPKLEEYYLFDRFTDDLDDPSQSTSHAPGHATHDNQANVASPGPNQQTQPAHAQPDSSSTPPTQGRARRASTTTKKKPAKPSTPTKKRLQRTPAQEPNENGKRRQDPASDDREVRAASKARAKRTKTTTLPEAAPAVTSTAASGAAEPALIPSDDVVMLDTTATAGPVSSMTTATPSDMDSTPSVSATTAQETVTPTTSLSAGAADVDMPDVTAAAKSGPSSATTRKKSRARQFLEAVVIPPYRGPSSSLVSTRKHITTLRLPAAAFRTATLGNAGSVTAIETETTDGLTSTSSPKRPFKLVRNRMEPRRPSRRRASNSDESISPSTNHAGADPATEQEAVLPSDEITTAGASAKNARSKAKVAMRSTRRAKSARQRPERSQHRDTIKETKQERPPIGHQS</sequence>
<evidence type="ECO:0000313" key="3">
    <source>
        <dbReference type="Proteomes" id="UP000738359"/>
    </source>
</evidence>
<feature type="region of interest" description="Disordered" evidence="1">
    <location>
        <begin position="244"/>
        <end position="272"/>
    </location>
</feature>
<dbReference type="Proteomes" id="UP000738359">
    <property type="component" value="Unassembled WGS sequence"/>
</dbReference>
<feature type="compositionally biased region" description="Basic residues" evidence="1">
    <location>
        <begin position="143"/>
        <end position="167"/>
    </location>
</feature>
<feature type="region of interest" description="Disordered" evidence="1">
    <location>
        <begin position="96"/>
        <end position="218"/>
    </location>
</feature>
<feature type="compositionally biased region" description="Basic and acidic residues" evidence="1">
    <location>
        <begin position="453"/>
        <end position="478"/>
    </location>
</feature>
<feature type="compositionally biased region" description="Basic residues" evidence="1">
    <location>
        <begin position="434"/>
        <end position="452"/>
    </location>
</feature>
<dbReference type="EMBL" id="JAAAHY010000347">
    <property type="protein sequence ID" value="KAF9964586.1"/>
    <property type="molecule type" value="Genomic_DNA"/>
</dbReference>
<evidence type="ECO:0000256" key="1">
    <source>
        <dbReference type="SAM" id="MobiDB-lite"/>
    </source>
</evidence>
<feature type="compositionally biased region" description="Polar residues" evidence="1">
    <location>
        <begin position="244"/>
        <end position="264"/>
    </location>
</feature>
<dbReference type="AlphaFoldDB" id="A0A9P6M3W3"/>
<comment type="caution">
    <text evidence="2">The sequence shown here is derived from an EMBL/GenBank/DDBJ whole genome shotgun (WGS) entry which is preliminary data.</text>
</comment>
<feature type="compositionally biased region" description="Polar residues" evidence="1">
    <location>
        <begin position="111"/>
        <end position="140"/>
    </location>
</feature>
<accession>A0A9P6M3W3</accession>
<keyword evidence="3" id="KW-1185">Reference proteome</keyword>
<feature type="compositionally biased region" description="Polar residues" evidence="1">
    <location>
        <begin position="397"/>
        <end position="406"/>
    </location>
</feature>
<feature type="compositionally biased region" description="Polar residues" evidence="1">
    <location>
        <begin position="360"/>
        <end position="372"/>
    </location>
</feature>